<evidence type="ECO:0000313" key="1">
    <source>
        <dbReference type="EMBL" id="MTH48632.1"/>
    </source>
</evidence>
<dbReference type="Proteomes" id="UP000477739">
    <property type="component" value="Unassembled WGS sequence"/>
</dbReference>
<evidence type="ECO:0000313" key="2">
    <source>
        <dbReference type="Proteomes" id="UP000477739"/>
    </source>
</evidence>
<organism evidence="1 2">
    <name type="scientific">Intestinirhabdus alba</name>
    <dbReference type="NCBI Taxonomy" id="2899544"/>
    <lineage>
        <taxon>Bacteria</taxon>
        <taxon>Pseudomonadati</taxon>
        <taxon>Pseudomonadota</taxon>
        <taxon>Gammaproteobacteria</taxon>
        <taxon>Enterobacterales</taxon>
        <taxon>Enterobacteriaceae</taxon>
        <taxon>Intestinirhabdus</taxon>
    </lineage>
</organism>
<proteinExistence type="predicted"/>
<keyword evidence="2" id="KW-1185">Reference proteome</keyword>
<dbReference type="EMBL" id="WMJZ01000048">
    <property type="protein sequence ID" value="MTH48632.1"/>
    <property type="molecule type" value="Genomic_DNA"/>
</dbReference>
<dbReference type="OrthoDB" id="6444570at2"/>
<sequence length="50" mass="6075">MWKPYLETVLDEMTWMKTVSEKGVALRETWSDRFIREKAEALERLKNEND</sequence>
<reference evidence="1 2" key="1">
    <citation type="submission" date="2019-11" db="EMBL/GenBank/DDBJ databases">
        <title>Escherichia alba sp. nov. isolated from the gut of plastic-eating superworms Zophobas atratus.</title>
        <authorList>
            <person name="Yang Y."/>
        </authorList>
    </citation>
    <scope>NUCLEOTIDE SEQUENCE [LARGE SCALE GENOMIC DNA]</scope>
    <source>
        <strain evidence="2">BIT-B35</strain>
    </source>
</reference>
<comment type="caution">
    <text evidence="1">The sequence shown here is derived from an EMBL/GenBank/DDBJ whole genome shotgun (WGS) entry which is preliminary data.</text>
</comment>
<protein>
    <submittedName>
        <fullName evidence="1">Uncharacterized protein</fullName>
    </submittedName>
</protein>
<dbReference type="RefSeq" id="WP_155110045.1">
    <property type="nucleotide sequence ID" value="NZ_WMJZ01000048.1"/>
</dbReference>
<dbReference type="AlphaFoldDB" id="A0A6L6IP25"/>
<accession>A0A6L6IP25</accession>
<name>A0A6L6IP25_9ENTR</name>
<gene>
    <name evidence="1" type="ORF">GJV78_20770</name>
</gene>